<dbReference type="AlphaFoldDB" id="A0A7J7IXR8"/>
<evidence type="ECO:0000313" key="2">
    <source>
        <dbReference type="Proteomes" id="UP000593567"/>
    </source>
</evidence>
<reference evidence="1" key="1">
    <citation type="submission" date="2020-06" db="EMBL/GenBank/DDBJ databases">
        <title>Draft genome of Bugula neritina, a colonial animal packing powerful symbionts and potential medicines.</title>
        <authorList>
            <person name="Rayko M."/>
        </authorList>
    </citation>
    <scope>NUCLEOTIDE SEQUENCE [LARGE SCALE GENOMIC DNA]</scope>
    <source>
        <strain evidence="1">Kwan_BN1</strain>
    </source>
</reference>
<dbReference type="InterPro" id="IPR015915">
    <property type="entry name" value="Kelch-typ_b-propeller"/>
</dbReference>
<name>A0A7J7IXR8_BUGNE</name>
<dbReference type="GO" id="GO:0003682">
    <property type="term" value="F:chromatin binding"/>
    <property type="evidence" value="ECO:0007669"/>
    <property type="project" value="InterPro"/>
</dbReference>
<gene>
    <name evidence="1" type="ORF">EB796_023363</name>
</gene>
<dbReference type="Proteomes" id="UP000593567">
    <property type="component" value="Unassembled WGS sequence"/>
</dbReference>
<dbReference type="SUPFAM" id="SSF117281">
    <property type="entry name" value="Kelch motif"/>
    <property type="match status" value="1"/>
</dbReference>
<dbReference type="PANTHER" id="PTHR46461">
    <property type="entry name" value="KELCH DOMAIN-CONTAINING PROTEIN 3"/>
    <property type="match status" value="1"/>
</dbReference>
<dbReference type="PANTHER" id="PTHR46461:SF1">
    <property type="entry name" value="KELCH DOMAIN-CONTAINING PROTEIN 3"/>
    <property type="match status" value="1"/>
</dbReference>
<organism evidence="1 2">
    <name type="scientific">Bugula neritina</name>
    <name type="common">Brown bryozoan</name>
    <name type="synonym">Sertularia neritina</name>
    <dbReference type="NCBI Taxonomy" id="10212"/>
    <lineage>
        <taxon>Eukaryota</taxon>
        <taxon>Metazoa</taxon>
        <taxon>Spiralia</taxon>
        <taxon>Lophotrochozoa</taxon>
        <taxon>Bryozoa</taxon>
        <taxon>Gymnolaemata</taxon>
        <taxon>Cheilostomatida</taxon>
        <taxon>Flustrina</taxon>
        <taxon>Buguloidea</taxon>
        <taxon>Bugulidae</taxon>
        <taxon>Bugula</taxon>
    </lineage>
</organism>
<dbReference type="InterPro" id="IPR052637">
    <property type="entry name" value="KLHDC3-like"/>
</dbReference>
<keyword evidence="2" id="KW-1185">Reference proteome</keyword>
<protein>
    <recommendedName>
        <fullName evidence="3">KLHDC3</fullName>
    </recommendedName>
</protein>
<dbReference type="Pfam" id="PF24681">
    <property type="entry name" value="Kelch_KLHDC2_KLHL20_DRC7"/>
    <property type="match status" value="1"/>
</dbReference>
<accession>A0A7J7IXR8</accession>
<evidence type="ECO:0008006" key="3">
    <source>
        <dbReference type="Google" id="ProtNLM"/>
    </source>
</evidence>
<sequence>MGIPQLVSEHVYTFDVVSRCWHRPKVTGTLPLARDGHSCCVVGNCMYLFGGFEEESMEFSNTVYSLNLTTFRWSFCLASGEEPIWRDFHSATAWRDYMIVFGGRSDEAGPIHSAQELYDDTIYMFDTRNNRWSVPKVTGPLPVGRRSHCAFEHKDRLYIFGGFNSNLGTHYNDIYMYNIKKKRWSPFKVGGGYHAFVEDLAVAKTVTAFIYSEAPVLTLLSPTCSH</sequence>
<dbReference type="EMBL" id="VXIV02003320">
    <property type="protein sequence ID" value="KAF6018336.1"/>
    <property type="molecule type" value="Genomic_DNA"/>
</dbReference>
<dbReference type="OrthoDB" id="432528at2759"/>
<evidence type="ECO:0000313" key="1">
    <source>
        <dbReference type="EMBL" id="KAF6018336.1"/>
    </source>
</evidence>
<dbReference type="GO" id="GO:0005737">
    <property type="term" value="C:cytoplasm"/>
    <property type="evidence" value="ECO:0007669"/>
    <property type="project" value="TreeGrafter"/>
</dbReference>
<comment type="caution">
    <text evidence="1">The sequence shown here is derived from an EMBL/GenBank/DDBJ whole genome shotgun (WGS) entry which is preliminary data.</text>
</comment>
<dbReference type="Gene3D" id="2.120.10.80">
    <property type="entry name" value="Kelch-type beta propeller"/>
    <property type="match status" value="1"/>
</dbReference>
<proteinExistence type="predicted"/>